<reference evidence="5" key="1">
    <citation type="submission" date="2020-03" db="EMBL/GenBank/DDBJ databases">
        <title>Phycicoccus flavus sp. nov., a novel endophytic actinobacterium isolated from branch of Kandelia candel.</title>
        <authorList>
            <person name="Tuo L."/>
        </authorList>
    </citation>
    <scope>NUCLEOTIDE SEQUENCE</scope>
    <source>
        <strain evidence="5">CMS6Z-2</strain>
    </source>
</reference>
<dbReference type="SUPFAM" id="SSF53335">
    <property type="entry name" value="S-adenosyl-L-methionine-dependent methyltransferases"/>
    <property type="match status" value="1"/>
</dbReference>
<dbReference type="GO" id="GO:0032259">
    <property type="term" value="P:methylation"/>
    <property type="evidence" value="ECO:0007669"/>
    <property type="project" value="UniProtKB-KW"/>
</dbReference>
<dbReference type="InterPro" id="IPR036986">
    <property type="entry name" value="S4_RNA-bd_sf"/>
</dbReference>
<dbReference type="AlphaFoldDB" id="A0A8T6R1N0"/>
<dbReference type="InterPro" id="IPR002877">
    <property type="entry name" value="RNA_MeTrfase_FtsJ_dom"/>
</dbReference>
<comment type="similarity">
    <text evidence="2">Belongs to the TlyA family.</text>
</comment>
<dbReference type="InterPro" id="IPR002942">
    <property type="entry name" value="S4_RNA-bd"/>
</dbReference>
<dbReference type="Gene3D" id="3.40.50.150">
    <property type="entry name" value="Vaccinia Virus protein VP39"/>
    <property type="match status" value="1"/>
</dbReference>
<evidence type="ECO:0000259" key="4">
    <source>
        <dbReference type="SMART" id="SM00363"/>
    </source>
</evidence>
<evidence type="ECO:0000256" key="3">
    <source>
        <dbReference type="PROSITE-ProRule" id="PRU00182"/>
    </source>
</evidence>
<dbReference type="PANTHER" id="PTHR32319">
    <property type="entry name" value="BACTERIAL HEMOLYSIN-LIKE PROTEIN"/>
    <property type="match status" value="1"/>
</dbReference>
<dbReference type="InterPro" id="IPR004538">
    <property type="entry name" value="Hemolysin_A/TlyA"/>
</dbReference>
<gene>
    <name evidence="5" type="ORF">EPD83_006945</name>
</gene>
<feature type="domain" description="RNA-binding S4" evidence="4">
    <location>
        <begin position="2"/>
        <end position="65"/>
    </location>
</feature>
<dbReference type="InterPro" id="IPR029063">
    <property type="entry name" value="SAM-dependent_MTases_sf"/>
</dbReference>
<dbReference type="EMBL" id="SAYU02000016">
    <property type="protein sequence ID" value="NHA67786.1"/>
    <property type="molecule type" value="Genomic_DNA"/>
</dbReference>
<sequence>MPRLDAELVRRGLARSRGDARDLVAAGRVSVDGRPARKPAHPVDPVSDIVLSGDGARWVGRGALKLRAALDRWTPLGLDVRGRSAVDVGASTGGFTEVLLDAGAAHVVALDVGRGQLVPALAADPRVSDRSGTTVRGVDPASLGGPFDVVVTDLSFISLTLVAAELAALLAPGGDLVALVKPQFEVGRARLGSRGVVTDAGDRADALRSVLAAFADRGLRARALAPSPVTGSTGNAEYLLWARSEASDTMTGDEVEAAVEAVVHDTDGGGP</sequence>
<name>A0A8T6R1N0_9MICO</name>
<dbReference type="GO" id="GO:0003723">
    <property type="term" value="F:RNA binding"/>
    <property type="evidence" value="ECO:0007669"/>
    <property type="project" value="UniProtKB-KW"/>
</dbReference>
<dbReference type="CDD" id="cd02440">
    <property type="entry name" value="AdoMet_MTases"/>
    <property type="match status" value="1"/>
</dbReference>
<dbReference type="PIRSF" id="PIRSF005578">
    <property type="entry name" value="TlyA"/>
    <property type="match status" value="1"/>
</dbReference>
<dbReference type="Gene3D" id="3.10.290.10">
    <property type="entry name" value="RNA-binding S4 domain"/>
    <property type="match status" value="1"/>
</dbReference>
<dbReference type="RefSeq" id="WP_165566399.1">
    <property type="nucleotide sequence ID" value="NZ_SAYU02000016.1"/>
</dbReference>
<dbReference type="Proteomes" id="UP000287866">
    <property type="component" value="Unassembled WGS sequence"/>
</dbReference>
<evidence type="ECO:0000256" key="1">
    <source>
        <dbReference type="ARBA" id="ARBA00022884"/>
    </source>
</evidence>
<dbReference type="Pfam" id="PF01728">
    <property type="entry name" value="FtsJ"/>
    <property type="match status" value="1"/>
</dbReference>
<keyword evidence="1 3" id="KW-0694">RNA-binding</keyword>
<proteinExistence type="inferred from homology"/>
<dbReference type="SUPFAM" id="SSF55174">
    <property type="entry name" value="Alpha-L RNA-binding motif"/>
    <property type="match status" value="1"/>
</dbReference>
<keyword evidence="5" id="KW-0808">Transferase</keyword>
<dbReference type="PROSITE" id="PS50889">
    <property type="entry name" value="S4"/>
    <property type="match status" value="1"/>
</dbReference>
<protein>
    <submittedName>
        <fullName evidence="5">TlyA family RNA methyltransferase</fullName>
    </submittedName>
</protein>
<dbReference type="Pfam" id="PF01479">
    <property type="entry name" value="S4"/>
    <property type="match status" value="1"/>
</dbReference>
<evidence type="ECO:0000313" key="5">
    <source>
        <dbReference type="EMBL" id="NHA67786.1"/>
    </source>
</evidence>
<accession>A0A8T6R1N0</accession>
<evidence type="ECO:0000313" key="6">
    <source>
        <dbReference type="Proteomes" id="UP000287866"/>
    </source>
</evidence>
<comment type="caution">
    <text evidence="5">The sequence shown here is derived from an EMBL/GenBank/DDBJ whole genome shotgun (WGS) entry which is preliminary data.</text>
</comment>
<keyword evidence="5" id="KW-0489">Methyltransferase</keyword>
<evidence type="ECO:0000256" key="2">
    <source>
        <dbReference type="ARBA" id="ARBA00029460"/>
    </source>
</evidence>
<dbReference type="SMART" id="SM00363">
    <property type="entry name" value="S4"/>
    <property type="match status" value="1"/>
</dbReference>
<dbReference type="PANTHER" id="PTHR32319:SF0">
    <property type="entry name" value="BACTERIAL HEMOLYSIN-LIKE PROTEIN"/>
    <property type="match status" value="1"/>
</dbReference>
<dbReference type="GO" id="GO:0008168">
    <property type="term" value="F:methyltransferase activity"/>
    <property type="evidence" value="ECO:0007669"/>
    <property type="project" value="UniProtKB-KW"/>
</dbReference>
<keyword evidence="6" id="KW-1185">Reference proteome</keyword>
<organism evidence="5 6">
    <name type="scientific">Phycicoccus flavus</name>
    <dbReference type="NCBI Taxonomy" id="2502783"/>
    <lineage>
        <taxon>Bacteria</taxon>
        <taxon>Bacillati</taxon>
        <taxon>Actinomycetota</taxon>
        <taxon>Actinomycetes</taxon>
        <taxon>Micrococcales</taxon>
        <taxon>Intrasporangiaceae</taxon>
        <taxon>Phycicoccus</taxon>
    </lineage>
</organism>
<dbReference type="InterPro" id="IPR047048">
    <property type="entry name" value="TlyA"/>
</dbReference>
<dbReference type="CDD" id="cd00165">
    <property type="entry name" value="S4"/>
    <property type="match status" value="1"/>
</dbReference>